<evidence type="ECO:0000256" key="1">
    <source>
        <dbReference type="ARBA" id="ARBA00022553"/>
    </source>
</evidence>
<dbReference type="InterPro" id="IPR058245">
    <property type="entry name" value="NreC/VraR/RcsB-like_REC"/>
</dbReference>
<dbReference type="InterPro" id="IPR001789">
    <property type="entry name" value="Sig_transdc_resp-reg_receiver"/>
</dbReference>
<accession>B8E1P1</accession>
<dbReference type="SUPFAM" id="SSF52172">
    <property type="entry name" value="CheY-like"/>
    <property type="match status" value="1"/>
</dbReference>
<dbReference type="PANTHER" id="PTHR44591:SF3">
    <property type="entry name" value="RESPONSE REGULATORY DOMAIN-CONTAINING PROTEIN"/>
    <property type="match status" value="1"/>
</dbReference>
<dbReference type="OrthoDB" id="9788090at2"/>
<evidence type="ECO:0000313" key="4">
    <source>
        <dbReference type="EMBL" id="ACK41566.1"/>
    </source>
</evidence>
<keyword evidence="1 2" id="KW-0597">Phosphoprotein</keyword>
<dbReference type="KEGG" id="dtu:Dtur_0239"/>
<sequence>MVKVFIIDDSKDFINSAIKLLTEEGIEVIGYAYSGKEGIESLQNLNPDIVFVDIVMPDMDGFSVIKELKKLNNPFKTVILTLYDNDEYRKVSEEIADGFVSKSDFFSKIKEILEGILREEKKKTIYKK</sequence>
<evidence type="ECO:0000313" key="5">
    <source>
        <dbReference type="Proteomes" id="UP000007719"/>
    </source>
</evidence>
<organism evidence="4 5">
    <name type="scientific">Dictyoglomus turgidum (strain DSM 6724 / Z-1310)</name>
    <dbReference type="NCBI Taxonomy" id="515635"/>
    <lineage>
        <taxon>Bacteria</taxon>
        <taxon>Pseudomonadati</taxon>
        <taxon>Dictyoglomota</taxon>
        <taxon>Dictyoglomia</taxon>
        <taxon>Dictyoglomales</taxon>
        <taxon>Dictyoglomaceae</taxon>
        <taxon>Dictyoglomus</taxon>
    </lineage>
</organism>
<dbReference type="Proteomes" id="UP000007719">
    <property type="component" value="Chromosome"/>
</dbReference>
<evidence type="ECO:0000256" key="2">
    <source>
        <dbReference type="PROSITE-ProRule" id="PRU00169"/>
    </source>
</evidence>
<dbReference type="SMART" id="SM00448">
    <property type="entry name" value="REC"/>
    <property type="match status" value="1"/>
</dbReference>
<dbReference type="RefSeq" id="WP_012582651.1">
    <property type="nucleotide sequence ID" value="NC_011661.1"/>
</dbReference>
<gene>
    <name evidence="4" type="ordered locus">Dtur_0239</name>
</gene>
<dbReference type="EMBL" id="CP001251">
    <property type="protein sequence ID" value="ACK41566.1"/>
    <property type="molecule type" value="Genomic_DNA"/>
</dbReference>
<dbReference type="eggNOG" id="COG2197">
    <property type="taxonomic scope" value="Bacteria"/>
</dbReference>
<feature type="modified residue" description="4-aspartylphosphate" evidence="2">
    <location>
        <position position="53"/>
    </location>
</feature>
<dbReference type="InParanoid" id="B8E1P1"/>
<dbReference type="EnsemblBacteria" id="ACK41566">
    <property type="protein sequence ID" value="ACK41566"/>
    <property type="gene ID" value="Dtur_0239"/>
</dbReference>
<reference evidence="5" key="1">
    <citation type="journal article" date="2016" name="Front. Microbiol.">
        <title>The complete genome sequence of hyperthermophile Dictyoglomus turgidum DSM 6724 reveals a specialized carbohydrate fermentor.</title>
        <authorList>
            <person name="Brumm P.J."/>
            <person name="Gowda K."/>
            <person name="Robb F.T."/>
            <person name="Mead D.A."/>
        </authorList>
    </citation>
    <scope>NUCLEOTIDE SEQUENCE [LARGE SCALE GENOMIC DNA]</scope>
    <source>
        <strain evidence="5">DSM 6724 / Z-1310</strain>
    </source>
</reference>
<keyword evidence="5" id="KW-1185">Reference proteome</keyword>
<name>B8E1P1_DICTD</name>
<dbReference type="HOGENOM" id="CLU_000445_69_15_0"/>
<proteinExistence type="predicted"/>
<dbReference type="STRING" id="515635.Dtur_0239"/>
<dbReference type="CDD" id="cd17535">
    <property type="entry name" value="REC_NarL-like"/>
    <property type="match status" value="1"/>
</dbReference>
<dbReference type="Pfam" id="PF00072">
    <property type="entry name" value="Response_reg"/>
    <property type="match status" value="1"/>
</dbReference>
<dbReference type="InterPro" id="IPR050595">
    <property type="entry name" value="Bact_response_regulator"/>
</dbReference>
<dbReference type="InterPro" id="IPR011006">
    <property type="entry name" value="CheY-like_superfamily"/>
</dbReference>
<feature type="domain" description="Response regulatory" evidence="3">
    <location>
        <begin position="3"/>
        <end position="117"/>
    </location>
</feature>
<dbReference type="PROSITE" id="PS50110">
    <property type="entry name" value="RESPONSE_REGULATORY"/>
    <property type="match status" value="1"/>
</dbReference>
<dbReference type="GO" id="GO:0000160">
    <property type="term" value="P:phosphorelay signal transduction system"/>
    <property type="evidence" value="ECO:0007669"/>
    <property type="project" value="InterPro"/>
</dbReference>
<dbReference type="PANTHER" id="PTHR44591">
    <property type="entry name" value="STRESS RESPONSE REGULATOR PROTEIN 1"/>
    <property type="match status" value="1"/>
</dbReference>
<evidence type="ECO:0000259" key="3">
    <source>
        <dbReference type="PROSITE" id="PS50110"/>
    </source>
</evidence>
<dbReference type="Gene3D" id="3.40.50.2300">
    <property type="match status" value="1"/>
</dbReference>
<protein>
    <submittedName>
        <fullName evidence="4">Response regulator receiver protein</fullName>
    </submittedName>
</protein>
<dbReference type="AlphaFoldDB" id="B8E1P1"/>